<reference evidence="1 2" key="1">
    <citation type="submission" date="2016-06" db="EMBL/GenBank/DDBJ databases">
        <title>Evolution of pathogenesis and genome organization in the Tremellales.</title>
        <authorList>
            <person name="Cuomo C."/>
            <person name="Litvintseva A."/>
            <person name="Heitman J."/>
            <person name="Chen Y."/>
            <person name="Sun S."/>
            <person name="Springer D."/>
            <person name="Dromer F."/>
            <person name="Young S."/>
            <person name="Zeng Q."/>
            <person name="Chapman S."/>
            <person name="Gujja S."/>
            <person name="Saif S."/>
            <person name="Birren B."/>
        </authorList>
    </citation>
    <scope>NUCLEOTIDE SEQUENCE [LARGE SCALE GENOMIC DNA]</scope>
    <source>
        <strain evidence="1 2">ATCC 28783</strain>
    </source>
</reference>
<accession>A0A4Q1BV90</accession>
<organism evidence="1 2">
    <name type="scientific">Tremella mesenterica</name>
    <name type="common">Jelly fungus</name>
    <dbReference type="NCBI Taxonomy" id="5217"/>
    <lineage>
        <taxon>Eukaryota</taxon>
        <taxon>Fungi</taxon>
        <taxon>Dikarya</taxon>
        <taxon>Basidiomycota</taxon>
        <taxon>Agaricomycotina</taxon>
        <taxon>Tremellomycetes</taxon>
        <taxon>Tremellales</taxon>
        <taxon>Tremellaceae</taxon>
        <taxon>Tremella</taxon>
    </lineage>
</organism>
<evidence type="ECO:0000313" key="1">
    <source>
        <dbReference type="EMBL" id="RXK42035.1"/>
    </source>
</evidence>
<comment type="caution">
    <text evidence="1">The sequence shown here is derived from an EMBL/GenBank/DDBJ whole genome shotgun (WGS) entry which is preliminary data.</text>
</comment>
<protein>
    <submittedName>
        <fullName evidence="1">Uncharacterized protein</fullName>
    </submittedName>
</protein>
<gene>
    <name evidence="1" type="ORF">M231_00756</name>
</gene>
<keyword evidence="2" id="KW-1185">Reference proteome</keyword>
<dbReference type="InParanoid" id="A0A4Q1BV90"/>
<dbReference type="AlphaFoldDB" id="A0A4Q1BV90"/>
<dbReference type="VEuPathDB" id="FungiDB:TREMEDRAFT_61929"/>
<proteinExistence type="predicted"/>
<dbReference type="Proteomes" id="UP000289152">
    <property type="component" value="Unassembled WGS sequence"/>
</dbReference>
<evidence type="ECO:0000313" key="2">
    <source>
        <dbReference type="Proteomes" id="UP000289152"/>
    </source>
</evidence>
<dbReference type="EMBL" id="SDIL01000004">
    <property type="protein sequence ID" value="RXK42035.1"/>
    <property type="molecule type" value="Genomic_DNA"/>
</dbReference>
<name>A0A4Q1BV90_TREME</name>
<sequence length="180" mass="19694">MDVATSAEQDDDIINIQNELELFRSRYNEMLLLSGPVLVDSLRSLTSVQTALLMIAGARNLSQVTEDDFVVIHSYMIENGWQQATTTAFFEQTSGEGGEVEETQLLPRTALLAAVPQVDTELTRWGPLSAEDTHSQVQCEPCLKLRRTCDLGRPVCGPCRAGCVSLPPVSLCSPSPEPRS</sequence>